<dbReference type="PIRSF" id="PIRSF006113">
    <property type="entry name" value="PTP_synth"/>
    <property type="match status" value="1"/>
</dbReference>
<name>A0ABU2RDF5_9ACTN</name>
<reference evidence="10" key="1">
    <citation type="submission" date="2023-07" db="EMBL/GenBank/DDBJ databases">
        <title>30 novel species of actinomycetes from the DSMZ collection.</title>
        <authorList>
            <person name="Nouioui I."/>
        </authorList>
    </citation>
    <scope>NUCLEOTIDE SEQUENCE [LARGE SCALE GENOMIC DNA]</scope>
    <source>
        <strain evidence="10">DSM 41770</strain>
    </source>
</reference>
<dbReference type="GO" id="GO:0070497">
    <property type="term" value="F:6-carboxytetrahydropterin synthase activity"/>
    <property type="evidence" value="ECO:0007669"/>
    <property type="project" value="UniProtKB-EC"/>
</dbReference>
<accession>A0ABU2RDF5</accession>
<evidence type="ECO:0000256" key="6">
    <source>
        <dbReference type="ARBA" id="ARBA00023239"/>
    </source>
</evidence>
<comment type="catalytic activity">
    <reaction evidence="7 8">
        <text>7,8-dihydroneopterin 3'-triphosphate + H2O = 6-carboxy-5,6,7,8-tetrahydropterin + triphosphate + acetaldehyde + 2 H(+)</text>
        <dbReference type="Rhea" id="RHEA:27966"/>
        <dbReference type="ChEBI" id="CHEBI:15343"/>
        <dbReference type="ChEBI" id="CHEBI:15377"/>
        <dbReference type="ChEBI" id="CHEBI:15378"/>
        <dbReference type="ChEBI" id="CHEBI:18036"/>
        <dbReference type="ChEBI" id="CHEBI:58462"/>
        <dbReference type="ChEBI" id="CHEBI:61032"/>
        <dbReference type="EC" id="4.1.2.50"/>
    </reaction>
</comment>
<dbReference type="InterPro" id="IPR007115">
    <property type="entry name" value="6-PTP_synth/QueD"/>
</dbReference>
<evidence type="ECO:0000256" key="8">
    <source>
        <dbReference type="PIRNR" id="PIRNR006113"/>
    </source>
</evidence>
<evidence type="ECO:0000256" key="1">
    <source>
        <dbReference type="ARBA" id="ARBA00005061"/>
    </source>
</evidence>
<comment type="similarity">
    <text evidence="2 8">Belongs to the PTPS family. QueD subfamily.</text>
</comment>
<evidence type="ECO:0000256" key="4">
    <source>
        <dbReference type="ARBA" id="ARBA00022723"/>
    </source>
</evidence>
<keyword evidence="10" id="KW-1185">Reference proteome</keyword>
<dbReference type="Gene3D" id="3.30.479.10">
    <property type="entry name" value="6-pyruvoyl tetrahydropterin synthase/QueD"/>
    <property type="match status" value="1"/>
</dbReference>
<comment type="pathway">
    <text evidence="1 8">Purine metabolism; 7-cyano-7-deazaguanine biosynthesis.</text>
</comment>
<comment type="caution">
    <text evidence="9">The sequence shown here is derived from an EMBL/GenBank/DDBJ whole genome shotgun (WGS) entry which is preliminary data.</text>
</comment>
<evidence type="ECO:0000256" key="3">
    <source>
        <dbReference type="ARBA" id="ARBA00018141"/>
    </source>
</evidence>
<protein>
    <recommendedName>
        <fullName evidence="3 8">6-carboxy-5,6,7,8-tetrahydropterin synthase</fullName>
        <ecNumber evidence="8">4.-.-.-</ecNumber>
    </recommendedName>
</protein>
<evidence type="ECO:0000256" key="5">
    <source>
        <dbReference type="ARBA" id="ARBA00022833"/>
    </source>
</evidence>
<keyword evidence="5 8" id="KW-0862">Zinc</keyword>
<sequence>MFTISKEFHFSASHVLDRLPDTHPCARMHGHNYVVVLELSAEDEDRTDSGFVRDFCELSVFKAWVDAALDHRHLNEAMAGLPPSAENLAKWIFDTWAGEFPELGAVKVSETPKTWAVYRP</sequence>
<comment type="cofactor">
    <cofactor evidence="8">
        <name>Zn(2+)</name>
        <dbReference type="ChEBI" id="CHEBI:29105"/>
    </cofactor>
    <text evidence="8">Binds 1 zinc ion per subunit.</text>
</comment>
<dbReference type="RefSeq" id="WP_311655000.1">
    <property type="nucleotide sequence ID" value="NZ_JAVREX010000002.1"/>
</dbReference>
<dbReference type="EC" id="4.-.-.-" evidence="8"/>
<keyword evidence="6 8" id="KW-0456">Lyase</keyword>
<organism evidence="9 10">
    <name type="scientific">Streptomyces salyersiae</name>
    <dbReference type="NCBI Taxonomy" id="3075530"/>
    <lineage>
        <taxon>Bacteria</taxon>
        <taxon>Bacillati</taxon>
        <taxon>Actinomycetota</taxon>
        <taxon>Actinomycetes</taxon>
        <taxon>Kitasatosporales</taxon>
        <taxon>Streptomycetaceae</taxon>
        <taxon>Streptomyces</taxon>
    </lineage>
</organism>
<evidence type="ECO:0000256" key="7">
    <source>
        <dbReference type="ARBA" id="ARBA00048807"/>
    </source>
</evidence>
<dbReference type="PANTHER" id="PTHR12589:SF7">
    <property type="entry name" value="6-PYRUVOYL TETRAHYDROBIOPTERIN SYNTHASE"/>
    <property type="match status" value="1"/>
</dbReference>
<dbReference type="Pfam" id="PF01242">
    <property type="entry name" value="PTPS"/>
    <property type="match status" value="1"/>
</dbReference>
<dbReference type="EMBL" id="JAVREX010000002">
    <property type="protein sequence ID" value="MDT0426834.1"/>
    <property type="molecule type" value="Genomic_DNA"/>
</dbReference>
<keyword evidence="8" id="KW-0671">Queuosine biosynthesis</keyword>
<evidence type="ECO:0000313" key="9">
    <source>
        <dbReference type="EMBL" id="MDT0426834.1"/>
    </source>
</evidence>
<gene>
    <name evidence="9" type="ORF">RM649_04145</name>
</gene>
<dbReference type="PANTHER" id="PTHR12589">
    <property type="entry name" value="PYRUVOYL TETRAHYDROBIOPTERIN SYNTHASE"/>
    <property type="match status" value="1"/>
</dbReference>
<evidence type="ECO:0000256" key="2">
    <source>
        <dbReference type="ARBA" id="ARBA00008900"/>
    </source>
</evidence>
<proteinExistence type="inferred from homology"/>
<dbReference type="SUPFAM" id="SSF55620">
    <property type="entry name" value="Tetrahydrobiopterin biosynthesis enzymes-like"/>
    <property type="match status" value="1"/>
</dbReference>
<dbReference type="Proteomes" id="UP001183777">
    <property type="component" value="Unassembled WGS sequence"/>
</dbReference>
<keyword evidence="4 8" id="KW-0479">Metal-binding</keyword>
<evidence type="ECO:0000313" key="10">
    <source>
        <dbReference type="Proteomes" id="UP001183777"/>
    </source>
</evidence>
<dbReference type="InterPro" id="IPR038418">
    <property type="entry name" value="6-PTP_synth/QueD_sf"/>
</dbReference>